<dbReference type="EMBL" id="NBNE01005086">
    <property type="protein sequence ID" value="OWZ04211.1"/>
    <property type="molecule type" value="Genomic_DNA"/>
</dbReference>
<proteinExistence type="predicted"/>
<evidence type="ECO:0000313" key="1">
    <source>
        <dbReference type="EMBL" id="OWZ04211.1"/>
    </source>
</evidence>
<reference evidence="2" key="1">
    <citation type="submission" date="2017-03" db="EMBL/GenBank/DDBJ databases">
        <title>Phytopthora megakarya and P. palmivora, two closely related causual agents of cacao black pod achieved similar genome size and gene model numbers by different mechanisms.</title>
        <authorList>
            <person name="Ali S."/>
            <person name="Shao J."/>
            <person name="Larry D.J."/>
            <person name="Kronmiller B."/>
            <person name="Shen D."/>
            <person name="Strem M.D."/>
            <person name="Melnick R.L."/>
            <person name="Guiltinan M.J."/>
            <person name="Tyler B.M."/>
            <person name="Meinhardt L.W."/>
            <person name="Bailey B.A."/>
        </authorList>
    </citation>
    <scope>NUCLEOTIDE SEQUENCE [LARGE SCALE GENOMIC DNA]</scope>
    <source>
        <strain evidence="2">zdho120</strain>
    </source>
</reference>
<keyword evidence="2" id="KW-1185">Reference proteome</keyword>
<dbReference type="PANTHER" id="PTHR40866:SF1">
    <property type="entry name" value="BED-TYPE DOMAIN-CONTAINING PROTEIN"/>
    <property type="match status" value="1"/>
</dbReference>
<dbReference type="PANTHER" id="PTHR40866">
    <property type="entry name" value="BED-TYPE DOMAIN-CONTAINING PROTEIN"/>
    <property type="match status" value="1"/>
</dbReference>
<accession>A0A225VF81</accession>
<protein>
    <recommendedName>
        <fullName evidence="3">HAT C-terminal dimerisation domain-containing protein</fullName>
    </recommendedName>
</protein>
<gene>
    <name evidence="1" type="ORF">PHMEG_00023922</name>
</gene>
<dbReference type="Proteomes" id="UP000198211">
    <property type="component" value="Unassembled WGS sequence"/>
</dbReference>
<evidence type="ECO:0008006" key="3">
    <source>
        <dbReference type="Google" id="ProtNLM"/>
    </source>
</evidence>
<evidence type="ECO:0000313" key="2">
    <source>
        <dbReference type="Proteomes" id="UP000198211"/>
    </source>
</evidence>
<organism evidence="1 2">
    <name type="scientific">Phytophthora megakarya</name>
    <dbReference type="NCBI Taxonomy" id="4795"/>
    <lineage>
        <taxon>Eukaryota</taxon>
        <taxon>Sar</taxon>
        <taxon>Stramenopiles</taxon>
        <taxon>Oomycota</taxon>
        <taxon>Peronosporomycetes</taxon>
        <taxon>Peronosporales</taxon>
        <taxon>Peronosporaceae</taxon>
        <taxon>Phytophthora</taxon>
    </lineage>
</organism>
<name>A0A225VF81_9STRA</name>
<sequence length="259" mass="29688">MIDAVLDLYRRLMAFLVSDNRSTTRAVATRMGMPLDGCARHSFNIAILCIPLRYDNKAVDLALFTKYKPLKGNAKCWSSTYLMLVRPLRHTVAAAIEVLFRVLVTKLDTLASVCIKLQTEEGNLATSLRRCYFLRSTQRQHTTSEPLLISFNLLSLIGISSSCYRTVRQPQKKNRPLLASLVQLNPLYKLRRKPTLRQPKRPRRAAETKYIDLLRMIPPSSNRCECLFSQCKLVLSPLHFSLLSTNSEMLVFLRANRER</sequence>
<comment type="caution">
    <text evidence="1">The sequence shown here is derived from an EMBL/GenBank/DDBJ whole genome shotgun (WGS) entry which is preliminary data.</text>
</comment>
<dbReference type="AlphaFoldDB" id="A0A225VF81"/>